<reference evidence="2" key="1">
    <citation type="submission" date="2017-06" db="EMBL/GenBank/DDBJ databases">
        <authorList>
            <person name="Varghese N."/>
            <person name="Submissions S."/>
        </authorList>
    </citation>
    <scope>NUCLEOTIDE SEQUENCE [LARGE SCALE GENOMIC DNA]</scope>
    <source>
        <strain evidence="2">DSM 46839</strain>
    </source>
</reference>
<dbReference type="Proteomes" id="UP000198373">
    <property type="component" value="Unassembled WGS sequence"/>
</dbReference>
<dbReference type="Gene3D" id="3.30.530.20">
    <property type="match status" value="1"/>
</dbReference>
<name>A0A239HSR0_9ACTN</name>
<dbReference type="InterPro" id="IPR019587">
    <property type="entry name" value="Polyketide_cyclase/dehydratase"/>
</dbReference>
<dbReference type="AlphaFoldDB" id="A0A239HSR0"/>
<gene>
    <name evidence="1" type="ORF">SAMN06893096_10913</name>
</gene>
<protein>
    <submittedName>
        <fullName evidence="1">Polyketide cyclase / dehydrase and lipid transport</fullName>
    </submittedName>
</protein>
<evidence type="ECO:0000313" key="2">
    <source>
        <dbReference type="Proteomes" id="UP000198373"/>
    </source>
</evidence>
<proteinExistence type="predicted"/>
<dbReference type="EMBL" id="FZOO01000009">
    <property type="protein sequence ID" value="SNS84098.1"/>
    <property type="molecule type" value="Genomic_DNA"/>
</dbReference>
<keyword evidence="2" id="KW-1185">Reference proteome</keyword>
<sequence length="171" mass="18654">MAHTAPVTPDLTFSDSIVVAASPEEVYDLVSDVTRTGEWSPVCRACWWDDGDGPRVGARFTGRNETPDRTWETRSQVVAADRGRQFAWVVGESLVRWAFRMEPAEGGTRLTESWEFLPAGLARFAERYGDDAERQVADRTRAAHEGIPATLAAIARIAGSGPGHPGQSDVP</sequence>
<organism evidence="1 2">
    <name type="scientific">Geodermatophilus pulveris</name>
    <dbReference type="NCBI Taxonomy" id="1564159"/>
    <lineage>
        <taxon>Bacteria</taxon>
        <taxon>Bacillati</taxon>
        <taxon>Actinomycetota</taxon>
        <taxon>Actinomycetes</taxon>
        <taxon>Geodermatophilales</taxon>
        <taxon>Geodermatophilaceae</taxon>
        <taxon>Geodermatophilus</taxon>
    </lineage>
</organism>
<dbReference type="Pfam" id="PF10604">
    <property type="entry name" value="Polyketide_cyc2"/>
    <property type="match status" value="1"/>
</dbReference>
<dbReference type="CDD" id="cd07812">
    <property type="entry name" value="SRPBCC"/>
    <property type="match status" value="1"/>
</dbReference>
<accession>A0A239HSR0</accession>
<dbReference type="SUPFAM" id="SSF55961">
    <property type="entry name" value="Bet v1-like"/>
    <property type="match status" value="1"/>
</dbReference>
<dbReference type="InterPro" id="IPR023393">
    <property type="entry name" value="START-like_dom_sf"/>
</dbReference>
<evidence type="ECO:0000313" key="1">
    <source>
        <dbReference type="EMBL" id="SNS84098.1"/>
    </source>
</evidence>